<reference evidence="4 5" key="1">
    <citation type="submission" date="2017-11" db="EMBL/GenBank/DDBJ databases">
        <title>Isolation and Characterization of Family Methanocellaceae Species from Potential Methane Hydrate Area Offshore Southwestern Taiwan.</title>
        <authorList>
            <person name="Zhang W.-L."/>
            <person name="Chen W.-C."/>
            <person name="Lai M.-C."/>
            <person name="Chen S.-C."/>
        </authorList>
    </citation>
    <scope>NUCLEOTIDE SEQUENCE [LARGE SCALE GENOMIC DNA]</scope>
    <source>
        <strain evidence="4 5">CWC-04</strain>
    </source>
</reference>
<dbReference type="PANTHER" id="PTHR43345">
    <property type="entry name" value="3-ISOPROPYLMALATE DEHYDRATASE SMALL SUBUNIT 2-RELATED-RELATED"/>
    <property type="match status" value="1"/>
</dbReference>
<dbReference type="NCBIfam" id="TIGR02087">
    <property type="entry name" value="LEUD_arch"/>
    <property type="match status" value="1"/>
</dbReference>
<dbReference type="EMBL" id="PGCK01000006">
    <property type="protein sequence ID" value="MCD1294999.1"/>
    <property type="molecule type" value="Genomic_DNA"/>
</dbReference>
<dbReference type="InterPro" id="IPR000573">
    <property type="entry name" value="AconitaseA/IPMdHydase_ssu_swvl"/>
</dbReference>
<feature type="domain" description="Aconitase A/isopropylmalate dehydratase small subunit swivel" evidence="3">
    <location>
        <begin position="51"/>
        <end position="107"/>
    </location>
</feature>
<dbReference type="AlphaFoldDB" id="A0AAP2RCZ1"/>
<organism evidence="4 5">
    <name type="scientific">Methanooceanicella nereidis</name>
    <dbReference type="NCBI Taxonomy" id="2052831"/>
    <lineage>
        <taxon>Archaea</taxon>
        <taxon>Methanobacteriati</taxon>
        <taxon>Methanobacteriota</taxon>
        <taxon>Stenosarchaea group</taxon>
        <taxon>Methanomicrobia</taxon>
        <taxon>Methanocellales</taxon>
        <taxon>Methanocellaceae</taxon>
        <taxon>Methanooceanicella</taxon>
    </lineage>
</organism>
<accession>A0AAP2RCZ1</accession>
<dbReference type="InterPro" id="IPR015928">
    <property type="entry name" value="Aconitase/3IPM_dehydase_swvl"/>
</dbReference>
<comment type="similarity">
    <text evidence="1">Belongs to the LeuD family. LeuD type 2 subfamily.</text>
</comment>
<evidence type="ECO:0000259" key="3">
    <source>
        <dbReference type="Pfam" id="PF00694"/>
    </source>
</evidence>
<evidence type="ECO:0000313" key="5">
    <source>
        <dbReference type="Proteomes" id="UP001320159"/>
    </source>
</evidence>
<evidence type="ECO:0000313" key="4">
    <source>
        <dbReference type="EMBL" id="MCD1294999.1"/>
    </source>
</evidence>
<dbReference type="PANTHER" id="PTHR43345:SF2">
    <property type="entry name" value="3-ISOPROPYLMALATE DEHYDRATASE SMALL SUBUNIT 1"/>
    <property type="match status" value="1"/>
</dbReference>
<gene>
    <name evidence="4" type="ORF">CUJ83_08310</name>
</gene>
<evidence type="ECO:0000256" key="1">
    <source>
        <dbReference type="ARBA" id="ARBA00009869"/>
    </source>
</evidence>
<comment type="caution">
    <text evidence="4">The sequence shown here is derived from an EMBL/GenBank/DDBJ whole genome shotgun (WGS) entry which is preliminary data.</text>
</comment>
<sequence>MALKNIKSKVLRIYPPDTNTDEVISGKYKYDELDLKKLAVHAFESIDPTFYEDSQKVKNPILVAANNFGCGSSREQAPQVILACDVSCIIADSYARIFYRNGFNIGLPLIECKDISKNAKQGDELEVDFDKNVIVNHTTGKSFPFKPIPEFMQQLLEAGGLMPYLKAKNK</sequence>
<evidence type="ECO:0000256" key="2">
    <source>
        <dbReference type="ARBA" id="ARBA00023239"/>
    </source>
</evidence>
<dbReference type="SUPFAM" id="SSF52016">
    <property type="entry name" value="LeuD/IlvD-like"/>
    <property type="match status" value="1"/>
</dbReference>
<dbReference type="InterPro" id="IPR011827">
    <property type="entry name" value="LeuD_type2/HacB/DmdB"/>
</dbReference>
<dbReference type="Gene3D" id="3.20.19.10">
    <property type="entry name" value="Aconitase, domain 4"/>
    <property type="match status" value="1"/>
</dbReference>
<dbReference type="RefSeq" id="WP_230741837.1">
    <property type="nucleotide sequence ID" value="NZ_PGCK01000006.1"/>
</dbReference>
<keyword evidence="2" id="KW-0456">Lyase</keyword>
<proteinExistence type="inferred from homology"/>
<name>A0AAP2RCZ1_9EURY</name>
<dbReference type="Pfam" id="PF00694">
    <property type="entry name" value="Aconitase_C"/>
    <property type="match status" value="1"/>
</dbReference>
<protein>
    <submittedName>
        <fullName evidence="4">3-isopropylmalate dehydratase</fullName>
    </submittedName>
</protein>
<dbReference type="InterPro" id="IPR050075">
    <property type="entry name" value="LeuD"/>
</dbReference>
<dbReference type="GO" id="GO:0016836">
    <property type="term" value="F:hydro-lyase activity"/>
    <property type="evidence" value="ECO:0007669"/>
    <property type="project" value="InterPro"/>
</dbReference>
<dbReference type="Proteomes" id="UP001320159">
    <property type="component" value="Unassembled WGS sequence"/>
</dbReference>
<keyword evidence="5" id="KW-1185">Reference proteome</keyword>